<reference evidence="1 2" key="1">
    <citation type="submission" date="2013-03" db="EMBL/GenBank/DDBJ databases">
        <title>The Genome Sequence of Capronia coronata CBS 617.96.</title>
        <authorList>
            <consortium name="The Broad Institute Genomics Platform"/>
            <person name="Cuomo C."/>
            <person name="de Hoog S."/>
            <person name="Gorbushina A."/>
            <person name="Walker B."/>
            <person name="Young S.K."/>
            <person name="Zeng Q."/>
            <person name="Gargeya S."/>
            <person name="Fitzgerald M."/>
            <person name="Haas B."/>
            <person name="Abouelleil A."/>
            <person name="Allen A.W."/>
            <person name="Alvarado L."/>
            <person name="Arachchi H.M."/>
            <person name="Berlin A.M."/>
            <person name="Chapman S.B."/>
            <person name="Gainer-Dewar J."/>
            <person name="Goldberg J."/>
            <person name="Griggs A."/>
            <person name="Gujja S."/>
            <person name="Hansen M."/>
            <person name="Howarth C."/>
            <person name="Imamovic A."/>
            <person name="Ireland A."/>
            <person name="Larimer J."/>
            <person name="McCowan C."/>
            <person name="Murphy C."/>
            <person name="Pearson M."/>
            <person name="Poon T.W."/>
            <person name="Priest M."/>
            <person name="Roberts A."/>
            <person name="Saif S."/>
            <person name="Shea T."/>
            <person name="Sisk P."/>
            <person name="Sykes S."/>
            <person name="Wortman J."/>
            <person name="Nusbaum C."/>
            <person name="Birren B."/>
        </authorList>
    </citation>
    <scope>NUCLEOTIDE SEQUENCE [LARGE SCALE GENOMIC DNA]</scope>
    <source>
        <strain evidence="1 2">CBS 617.96</strain>
    </source>
</reference>
<dbReference type="AlphaFoldDB" id="W9YC25"/>
<dbReference type="HOGENOM" id="CLU_713704_0_0_1"/>
<keyword evidence="2" id="KW-1185">Reference proteome</keyword>
<dbReference type="EMBL" id="AMWN01000003">
    <property type="protein sequence ID" value="EXJ90402.1"/>
    <property type="molecule type" value="Genomic_DNA"/>
</dbReference>
<proteinExistence type="predicted"/>
<accession>W9YC25</accession>
<dbReference type="GO" id="GO:0090729">
    <property type="term" value="F:toxin activity"/>
    <property type="evidence" value="ECO:0007669"/>
    <property type="project" value="InterPro"/>
</dbReference>
<dbReference type="InterPro" id="IPR036716">
    <property type="entry name" value="Pest_crys_N_sf"/>
</dbReference>
<organism evidence="1 2">
    <name type="scientific">Capronia coronata CBS 617.96</name>
    <dbReference type="NCBI Taxonomy" id="1182541"/>
    <lineage>
        <taxon>Eukaryota</taxon>
        <taxon>Fungi</taxon>
        <taxon>Dikarya</taxon>
        <taxon>Ascomycota</taxon>
        <taxon>Pezizomycotina</taxon>
        <taxon>Eurotiomycetes</taxon>
        <taxon>Chaetothyriomycetidae</taxon>
        <taxon>Chaetothyriales</taxon>
        <taxon>Herpotrichiellaceae</taxon>
        <taxon>Capronia</taxon>
    </lineage>
</organism>
<evidence type="ECO:0000313" key="1">
    <source>
        <dbReference type="EMBL" id="EXJ90402.1"/>
    </source>
</evidence>
<dbReference type="Gene3D" id="1.20.190.10">
    <property type="entry name" value="Pesticidal crystal protein, N-terminal domain"/>
    <property type="match status" value="1"/>
</dbReference>
<dbReference type="Proteomes" id="UP000019484">
    <property type="component" value="Unassembled WGS sequence"/>
</dbReference>
<dbReference type="OrthoDB" id="10616380at2759"/>
<dbReference type="RefSeq" id="XP_007722596.1">
    <property type="nucleotide sequence ID" value="XM_007724406.1"/>
</dbReference>
<sequence length="387" mass="42941">MQAQTSPMLIIGSVLDPGCYPWNIQEFQYVQILTLARLSALQKQELSDIGLSFQRNLAYIVDLYSFRASNTRARAELHNLGWAKVRLEDIVIDASITEEPMATTQPPAISVEDKPLISPSEAKSHVDGDAIVRLIEPFTMSWVLVKIADGAIAWVGSKIMDRLFGGGSKSAGTLSQESIQQIAAAFQQILEAQRLQDAKTRLDAIQTNILEYNNSPTTSLDRLAFATNQSLDSVTELATFKWAGLPSYLLAATVRLTVLQERYTAFGDNGELLNILSHIESAFDATAGAEKDGRVTLDLAFPLPVIRVHIPRFPVSYYYYDHGRSIWGGYSEEQAMTARSIAKGAFTFQELDPVWKSYTQTRDAWNTVKFATRRKGEDAGLTLPPLQ</sequence>
<protein>
    <submittedName>
        <fullName evidence="1">Uncharacterized protein</fullName>
    </submittedName>
</protein>
<comment type="caution">
    <text evidence="1">The sequence shown here is derived from an EMBL/GenBank/DDBJ whole genome shotgun (WGS) entry which is preliminary data.</text>
</comment>
<name>W9YC25_9EURO</name>
<gene>
    <name evidence="1" type="ORF">A1O1_03503</name>
</gene>
<dbReference type="GeneID" id="19158395"/>
<evidence type="ECO:0000313" key="2">
    <source>
        <dbReference type="Proteomes" id="UP000019484"/>
    </source>
</evidence>